<evidence type="ECO:0000313" key="3">
    <source>
        <dbReference type="Proteomes" id="UP000274212"/>
    </source>
</evidence>
<name>A0A0N8QY41_9PSED</name>
<protein>
    <recommendedName>
        <fullName evidence="4">DUF3275 domain-containing protein</fullName>
    </recommendedName>
</protein>
<feature type="compositionally biased region" description="Polar residues" evidence="1">
    <location>
        <begin position="120"/>
        <end position="131"/>
    </location>
</feature>
<dbReference type="Pfam" id="PF11679">
    <property type="entry name" value="DUF3275"/>
    <property type="match status" value="1"/>
</dbReference>
<accession>A0A0N8QY41</accession>
<proteinExistence type="predicted"/>
<reference evidence="2 3" key="1">
    <citation type="submission" date="2018-08" db="EMBL/GenBank/DDBJ databases">
        <title>Recombination of ecologically and evolutionarily significant loci maintains genetic cohesion in the Pseudomonas syringae species complex.</title>
        <authorList>
            <person name="Dillon M."/>
            <person name="Thakur S."/>
            <person name="Almeida R.N.D."/>
            <person name="Weir B.S."/>
            <person name="Guttman D.S."/>
        </authorList>
    </citation>
    <scope>NUCLEOTIDE SEQUENCE [LARGE SCALE GENOMIC DNA]</scope>
    <source>
        <strain evidence="2 3">ICMP 9829</strain>
    </source>
</reference>
<evidence type="ECO:0008006" key="4">
    <source>
        <dbReference type="Google" id="ProtNLM"/>
    </source>
</evidence>
<feature type="region of interest" description="Disordered" evidence="1">
    <location>
        <begin position="92"/>
        <end position="135"/>
    </location>
</feature>
<dbReference type="EMBL" id="RBTT01000117">
    <property type="protein sequence ID" value="RMU09933.1"/>
    <property type="molecule type" value="Genomic_DNA"/>
</dbReference>
<gene>
    <name evidence="2" type="ORF">ALP36_03247</name>
</gene>
<dbReference type="RefSeq" id="WP_057447077.1">
    <property type="nucleotide sequence ID" value="NZ_LJPZ01000299.1"/>
</dbReference>
<organism evidence="2 3">
    <name type="scientific">Pseudomonas syringae pv. coriandricola</name>
    <dbReference type="NCBI Taxonomy" id="264453"/>
    <lineage>
        <taxon>Bacteria</taxon>
        <taxon>Pseudomonadati</taxon>
        <taxon>Pseudomonadota</taxon>
        <taxon>Gammaproteobacteria</taxon>
        <taxon>Pseudomonadales</taxon>
        <taxon>Pseudomonadaceae</taxon>
        <taxon>Pseudomonas</taxon>
    </lineage>
</organism>
<dbReference type="InterPro" id="IPR021693">
    <property type="entry name" value="DUF3275"/>
</dbReference>
<sequence length="203" mass="22557">MINLPGYLAIRTINGRNGEFNVGRLSTSIGEFVIKDALLDQYHEGKYRGDFAITEIRPSYYTNGGRLVVEIRARLDSMSLDDVANLSADEAERLSNHETDPIDEEVSGSSSPTKARRTVHTTPTRSATNDSDAPFGMAKAAPQKQFTTVEADAELFGTIWPLGSSIKLDTTVDRQRLRQQCVRLGELGYELDFKLQTWNLSTP</sequence>
<evidence type="ECO:0000313" key="2">
    <source>
        <dbReference type="EMBL" id="RMU09933.1"/>
    </source>
</evidence>
<comment type="caution">
    <text evidence="2">The sequence shown here is derived from an EMBL/GenBank/DDBJ whole genome shotgun (WGS) entry which is preliminary data.</text>
</comment>
<evidence type="ECO:0000256" key="1">
    <source>
        <dbReference type="SAM" id="MobiDB-lite"/>
    </source>
</evidence>
<dbReference type="AlphaFoldDB" id="A0A0N8QY41"/>
<dbReference type="Proteomes" id="UP000274212">
    <property type="component" value="Unassembled WGS sequence"/>
</dbReference>